<feature type="domain" description="Glycoside hydrolase family 31 TIM barrel" evidence="5">
    <location>
        <begin position="239"/>
        <end position="564"/>
    </location>
</feature>
<evidence type="ECO:0000256" key="1">
    <source>
        <dbReference type="ARBA" id="ARBA00007806"/>
    </source>
</evidence>
<dbReference type="InterPro" id="IPR013780">
    <property type="entry name" value="Glyco_hydro_b"/>
</dbReference>
<dbReference type="PANTHER" id="PTHR22762">
    <property type="entry name" value="ALPHA-GLUCOSIDASE"/>
    <property type="match status" value="1"/>
</dbReference>
<dbReference type="InterPro" id="IPR030458">
    <property type="entry name" value="Glyco_hydro_31_AS"/>
</dbReference>
<dbReference type="SUPFAM" id="SSF51445">
    <property type="entry name" value="(Trans)glycosidases"/>
    <property type="match status" value="1"/>
</dbReference>
<dbReference type="GO" id="GO:0004553">
    <property type="term" value="F:hydrolase activity, hydrolyzing O-glycosyl compounds"/>
    <property type="evidence" value="ECO:0007669"/>
    <property type="project" value="InterPro"/>
</dbReference>
<dbReference type="Gene3D" id="2.60.40.1180">
    <property type="entry name" value="Golgi alpha-mannosidase II"/>
    <property type="match status" value="2"/>
</dbReference>
<dbReference type="EMBL" id="LR746496">
    <property type="protein sequence ID" value="CAA7601479.1"/>
    <property type="molecule type" value="Genomic_DNA"/>
</dbReference>
<dbReference type="PROSITE" id="PS00129">
    <property type="entry name" value="GLYCOSYL_HYDROL_F31_1"/>
    <property type="match status" value="1"/>
</dbReference>
<feature type="domain" description="DUF5110" evidence="7">
    <location>
        <begin position="676"/>
        <end position="741"/>
    </location>
</feature>
<keyword evidence="3 4" id="KW-0326">Glycosidase</keyword>
<dbReference type="RefSeq" id="WP_240985004.1">
    <property type="nucleotide sequence ID" value="NZ_CDGJ01000016.1"/>
</dbReference>
<dbReference type="EC" id="3.2.1.-" evidence="9"/>
<dbReference type="InterPro" id="IPR048395">
    <property type="entry name" value="Glyco_hydro_31_C"/>
</dbReference>
<feature type="domain" description="Glycosyl hydrolase family 31 C-terminal" evidence="8">
    <location>
        <begin position="572"/>
        <end position="658"/>
    </location>
</feature>
<dbReference type="GO" id="GO:0005975">
    <property type="term" value="P:carbohydrate metabolic process"/>
    <property type="evidence" value="ECO:0007669"/>
    <property type="project" value="InterPro"/>
</dbReference>
<dbReference type="EMBL" id="CDGJ01000016">
    <property type="protein sequence ID" value="CEJ06134.1"/>
    <property type="molecule type" value="Genomic_DNA"/>
</dbReference>
<dbReference type="GO" id="GO:0030246">
    <property type="term" value="F:carbohydrate binding"/>
    <property type="evidence" value="ECO:0007669"/>
    <property type="project" value="InterPro"/>
</dbReference>
<dbReference type="InterPro" id="IPR000322">
    <property type="entry name" value="Glyco_hydro_31_TIM"/>
</dbReference>
<evidence type="ECO:0000259" key="6">
    <source>
        <dbReference type="Pfam" id="PF13802"/>
    </source>
</evidence>
<dbReference type="Proteomes" id="UP000836597">
    <property type="component" value="Chromosome"/>
</dbReference>
<proteinExistence type="inferred from homology"/>
<organism evidence="9">
    <name type="scientific">Acididesulfobacillus acetoxydans</name>
    <dbReference type="NCBI Taxonomy" id="1561005"/>
    <lineage>
        <taxon>Bacteria</taxon>
        <taxon>Bacillati</taxon>
        <taxon>Bacillota</taxon>
        <taxon>Clostridia</taxon>
        <taxon>Eubacteriales</taxon>
        <taxon>Peptococcaceae</taxon>
        <taxon>Acididesulfobacillus</taxon>
    </lineage>
</organism>
<protein>
    <submittedName>
        <fullName evidence="10">Alpha-glucosidase 2</fullName>
    </submittedName>
    <submittedName>
        <fullName evidence="9">Glycoside hydrolase superfamily</fullName>
        <ecNumber evidence="9">3.2.1.-</ecNumber>
    </submittedName>
</protein>
<accession>A0A8S0W849</accession>
<dbReference type="InterPro" id="IPR033403">
    <property type="entry name" value="DUF5110"/>
</dbReference>
<dbReference type="InterPro" id="IPR017853">
    <property type="entry name" value="GH"/>
</dbReference>
<dbReference type="Pfam" id="PF17137">
    <property type="entry name" value="DUF5110"/>
    <property type="match status" value="1"/>
</dbReference>
<evidence type="ECO:0000256" key="2">
    <source>
        <dbReference type="ARBA" id="ARBA00022801"/>
    </source>
</evidence>
<evidence type="ECO:0000313" key="10">
    <source>
        <dbReference type="EMBL" id="CEJ06134.1"/>
    </source>
</evidence>
<dbReference type="AlphaFoldDB" id="A0A8S0W849"/>
<dbReference type="KEGG" id="aacx:DEACI_2146"/>
<dbReference type="SUPFAM" id="SSF51011">
    <property type="entry name" value="Glycosyl hydrolase domain"/>
    <property type="match status" value="1"/>
</dbReference>
<evidence type="ECO:0000313" key="9">
    <source>
        <dbReference type="EMBL" id="CAA7601479.1"/>
    </source>
</evidence>
<name>A0A8S0W849_9FIRM</name>
<keyword evidence="2 4" id="KW-0378">Hydrolase</keyword>
<evidence type="ECO:0000256" key="3">
    <source>
        <dbReference type="ARBA" id="ARBA00023295"/>
    </source>
</evidence>
<comment type="similarity">
    <text evidence="1 4">Belongs to the glycosyl hydrolase 31 family.</text>
</comment>
<dbReference type="InterPro" id="IPR025887">
    <property type="entry name" value="Glyco_hydro_31_N_dom"/>
</dbReference>
<dbReference type="CDD" id="cd14752">
    <property type="entry name" value="GH31_N"/>
    <property type="match status" value="1"/>
</dbReference>
<dbReference type="InterPro" id="IPR011013">
    <property type="entry name" value="Gal_mutarotase_sf_dom"/>
</dbReference>
<dbReference type="Gene3D" id="3.20.20.80">
    <property type="entry name" value="Glycosidases"/>
    <property type="match status" value="1"/>
</dbReference>
<dbReference type="Gene3D" id="2.60.40.1760">
    <property type="entry name" value="glycosyl hydrolase (family 31)"/>
    <property type="match status" value="1"/>
</dbReference>
<feature type="domain" description="Glycoside hydrolase family 31 N-terminal" evidence="6">
    <location>
        <begin position="28"/>
        <end position="196"/>
    </location>
</feature>
<sequence length="778" mass="87459">MKQCQFGCIESKTDRNRVLELHSGTQVLQVSLCGESVIRLRYHGLGRFDSPAAAATGLPPLLVKEAVPLPVQWLETPTGWKLQGNGLKVNITIERDPFALTVADSEGKVLLCQAGAGAYRQQGSRGSATWRWDGGPIVGLGEKIGSLDKRGKRLVLWNTDEVPHLPNTDPLYQSIPWLLSRHWGLFVHNSHRTKWDLGQTQPEELVIEADGGPLDQWIFLGEGPQDVLTQWLEWVGKMFLPPLWALGHHQSRYSYHPQSRVIEVAQTLREKHIPCDVIHLDIDHMDGHRDFTWDSREFPDPDGMNKELHDLGYHVVGIVDPGVKQDETYAVCADGLAEGVFCSKETGEVFVGDVWPGPALFPDFACLRVREWWGEQQAKHLAHGLDGIWNDMNEPSVFNVPGKTFPPDVRHGEEAELTHAEIHNRYGSLMSQAACEGLQKFAPEKRPFVLTRAGFAGVQRHAAVWLGDNSSWWCHLAEAVSMCLNMGLSGVPFVGTDIGGFLEDSEKQLLVRWIQLGIFTPFCRNHSNINTRAQEPWAFDKETENIYRQALEWRYRLLPTFYTLFEEASRTGNPIMRALLLEFPDDEVAWRINDEFLLGKDCLVAPVLQKGARERLVYLPAGTWQERTTGKIFTGPAHVVVGADLAQIPMLLREGAILALGCGGEFTRPELLSVETLEVYAQAPFEQETSFYADAGEGYAYQAGEYRRLIVRGSFDGQTLTLKAEQKGNWAPQERLQVEIHWRGTVSRQEWVLAEEFTDLAPKVLLSYDEENAGPSFT</sequence>
<evidence type="ECO:0000259" key="7">
    <source>
        <dbReference type="Pfam" id="PF17137"/>
    </source>
</evidence>
<dbReference type="Pfam" id="PF13802">
    <property type="entry name" value="Gal_mutarotas_2"/>
    <property type="match status" value="1"/>
</dbReference>
<evidence type="ECO:0000313" key="11">
    <source>
        <dbReference type="Proteomes" id="UP001071230"/>
    </source>
</evidence>
<dbReference type="Pfam" id="PF21365">
    <property type="entry name" value="Glyco_hydro_31_3rd"/>
    <property type="match status" value="1"/>
</dbReference>
<dbReference type="Proteomes" id="UP001071230">
    <property type="component" value="Unassembled WGS sequence"/>
</dbReference>
<dbReference type="SUPFAM" id="SSF74650">
    <property type="entry name" value="Galactose mutarotase-like"/>
    <property type="match status" value="1"/>
</dbReference>
<evidence type="ECO:0000259" key="5">
    <source>
        <dbReference type="Pfam" id="PF01055"/>
    </source>
</evidence>
<keyword evidence="11" id="KW-1185">Reference proteome</keyword>
<gene>
    <name evidence="10" type="ORF">DEACI_0580</name>
    <name evidence="9" type="ORF">DEACI_2146</name>
</gene>
<dbReference type="CDD" id="cd06604">
    <property type="entry name" value="GH31_glucosidase_II_MalA"/>
    <property type="match status" value="1"/>
</dbReference>
<dbReference type="PANTHER" id="PTHR22762:SF166">
    <property type="entry name" value="ALPHA-GLUCOSIDASE"/>
    <property type="match status" value="1"/>
</dbReference>
<evidence type="ECO:0000256" key="4">
    <source>
        <dbReference type="RuleBase" id="RU361185"/>
    </source>
</evidence>
<reference evidence="9" key="2">
    <citation type="submission" date="2020-01" db="EMBL/GenBank/DDBJ databases">
        <authorList>
            <person name="Hornung B."/>
        </authorList>
    </citation>
    <scope>NUCLEOTIDE SEQUENCE</scope>
    <source>
        <strain evidence="9">PacBioINE</strain>
    </source>
</reference>
<evidence type="ECO:0000259" key="8">
    <source>
        <dbReference type="Pfam" id="PF21365"/>
    </source>
</evidence>
<reference evidence="10" key="1">
    <citation type="submission" date="2014-11" db="EMBL/GenBank/DDBJ databases">
        <authorList>
            <person name="Hornung B.V."/>
        </authorList>
    </citation>
    <scope>NUCLEOTIDE SEQUENCE</scope>
    <source>
        <strain evidence="10">INE</strain>
    </source>
</reference>
<dbReference type="Pfam" id="PF01055">
    <property type="entry name" value="Glyco_hydro_31_2nd"/>
    <property type="match status" value="1"/>
</dbReference>